<dbReference type="InterPro" id="IPR051534">
    <property type="entry name" value="CBASS_pafABC_assoc_protein"/>
</dbReference>
<protein>
    <submittedName>
        <fullName evidence="4">Putative DNA-binding transcriptional regulator YafY</fullName>
    </submittedName>
</protein>
<dbReference type="Gene3D" id="1.10.10.10">
    <property type="entry name" value="Winged helix-like DNA-binding domain superfamily/Winged helix DNA-binding domain"/>
    <property type="match status" value="1"/>
</dbReference>
<dbReference type="SUPFAM" id="SSF46785">
    <property type="entry name" value="Winged helix' DNA-binding domain"/>
    <property type="match status" value="1"/>
</dbReference>
<sequence length="324" mass="37348">MNRTERLYRIDQLIHQRGAVPRQELLDELEISWATLKRDLAYLRDRLNAPIVFDNDRGGYAFDRSGAGPQYELPGLWFNAQEIHALLTMHRLLEELDTGGLLGPQIAPLMARLNGMLDSSAGSAQEVMKRVRVIPSQNRPVSAKWFELVGSALVQRHRLDIAYYTRGRNERGRREISPQRLVHYRNTWYLDAWCHKTESLRVFALDAIEDAKMIDRRARNISQTELDRELGAGYGIYRGKALRWAVLRFSPEAARWVSAEIWHPKQEARTLDDGRYELKLPYAGTPELEMDILRHGEQVEVVSPEGLRKRIAQRHAAAAARYAK</sequence>
<evidence type="ECO:0000313" key="5">
    <source>
        <dbReference type="Proteomes" id="UP000532440"/>
    </source>
</evidence>
<dbReference type="PROSITE" id="PS52050">
    <property type="entry name" value="WYL"/>
    <property type="match status" value="1"/>
</dbReference>
<dbReference type="Proteomes" id="UP000532440">
    <property type="component" value="Unassembled WGS sequence"/>
</dbReference>
<dbReference type="PROSITE" id="PS51000">
    <property type="entry name" value="HTH_DEOR_2"/>
    <property type="match status" value="1"/>
</dbReference>
<evidence type="ECO:0000313" key="4">
    <source>
        <dbReference type="EMBL" id="MBB5273919.1"/>
    </source>
</evidence>
<dbReference type="GO" id="GO:0003677">
    <property type="term" value="F:DNA binding"/>
    <property type="evidence" value="ECO:0007669"/>
    <property type="project" value="UniProtKB-KW"/>
</dbReference>
<evidence type="ECO:0000259" key="3">
    <source>
        <dbReference type="PROSITE" id="PS51000"/>
    </source>
</evidence>
<organism evidence="4 5">
    <name type="scientific">Quisquiliibacterium transsilvanicum</name>
    <dbReference type="NCBI Taxonomy" id="1549638"/>
    <lineage>
        <taxon>Bacteria</taxon>
        <taxon>Pseudomonadati</taxon>
        <taxon>Pseudomonadota</taxon>
        <taxon>Betaproteobacteria</taxon>
        <taxon>Burkholderiales</taxon>
        <taxon>Burkholderiaceae</taxon>
        <taxon>Quisquiliibacterium</taxon>
    </lineage>
</organism>
<dbReference type="Pfam" id="PF25583">
    <property type="entry name" value="WCX"/>
    <property type="match status" value="1"/>
</dbReference>
<dbReference type="PANTHER" id="PTHR34580:SF3">
    <property type="entry name" value="PROTEIN PAFB"/>
    <property type="match status" value="1"/>
</dbReference>
<dbReference type="EMBL" id="JACHGB010000010">
    <property type="protein sequence ID" value="MBB5273919.1"/>
    <property type="molecule type" value="Genomic_DNA"/>
</dbReference>
<keyword evidence="1" id="KW-0805">Transcription regulation</keyword>
<dbReference type="PANTHER" id="PTHR34580">
    <property type="match status" value="1"/>
</dbReference>
<keyword evidence="4" id="KW-0238">DNA-binding</keyword>
<keyword evidence="2" id="KW-0804">Transcription</keyword>
<dbReference type="RefSeq" id="WP_183970780.1">
    <property type="nucleotide sequence ID" value="NZ_BAABEW010000009.1"/>
</dbReference>
<dbReference type="InterPro" id="IPR036390">
    <property type="entry name" value="WH_DNA-bd_sf"/>
</dbReference>
<dbReference type="Pfam" id="PF13280">
    <property type="entry name" value="WYL"/>
    <property type="match status" value="1"/>
</dbReference>
<reference evidence="4 5" key="1">
    <citation type="submission" date="2020-08" db="EMBL/GenBank/DDBJ databases">
        <title>Genomic Encyclopedia of Type Strains, Phase IV (KMG-IV): sequencing the most valuable type-strain genomes for metagenomic binning, comparative biology and taxonomic classification.</title>
        <authorList>
            <person name="Goeker M."/>
        </authorList>
    </citation>
    <scope>NUCLEOTIDE SEQUENCE [LARGE SCALE GENOMIC DNA]</scope>
    <source>
        <strain evidence="4 5">DSM 29781</strain>
    </source>
</reference>
<keyword evidence="5" id="KW-1185">Reference proteome</keyword>
<proteinExistence type="predicted"/>
<evidence type="ECO:0000256" key="1">
    <source>
        <dbReference type="ARBA" id="ARBA00023015"/>
    </source>
</evidence>
<dbReference type="InterPro" id="IPR001034">
    <property type="entry name" value="DeoR_HTH"/>
</dbReference>
<feature type="domain" description="HTH deoR-type" evidence="3">
    <location>
        <begin position="3"/>
        <end position="62"/>
    </location>
</feature>
<dbReference type="InterPro" id="IPR036388">
    <property type="entry name" value="WH-like_DNA-bd_sf"/>
</dbReference>
<gene>
    <name evidence="4" type="ORF">HNQ70_003952</name>
</gene>
<dbReference type="InterPro" id="IPR057727">
    <property type="entry name" value="WCX_dom"/>
</dbReference>
<dbReference type="InterPro" id="IPR026881">
    <property type="entry name" value="WYL_dom"/>
</dbReference>
<accession>A0A7W8HKT3</accession>
<evidence type="ECO:0000256" key="2">
    <source>
        <dbReference type="ARBA" id="ARBA00023163"/>
    </source>
</evidence>
<dbReference type="AlphaFoldDB" id="A0A7W8HKT3"/>
<comment type="caution">
    <text evidence="4">The sequence shown here is derived from an EMBL/GenBank/DDBJ whole genome shotgun (WGS) entry which is preliminary data.</text>
</comment>
<dbReference type="GO" id="GO:0003700">
    <property type="term" value="F:DNA-binding transcription factor activity"/>
    <property type="evidence" value="ECO:0007669"/>
    <property type="project" value="InterPro"/>
</dbReference>
<name>A0A7W8HKT3_9BURK</name>